<accession>A0A0U3F7M8</accession>
<evidence type="ECO:0000313" key="2">
    <source>
        <dbReference type="EMBL" id="ALU29146.1"/>
    </source>
</evidence>
<reference evidence="4 5" key="1">
    <citation type="submission" date="2015-12" db="EMBL/GenBank/DDBJ databases">
        <title>A stable core within a dynamic pangenome in Sulfolobus acidocaldarius.</title>
        <authorList>
            <person name="Anderson R."/>
            <person name="Kouris A."/>
            <person name="Seward C."/>
            <person name="Campbell K."/>
            <person name="Whitaker R."/>
        </authorList>
    </citation>
    <scope>NUCLEOTIDE SEQUENCE [LARGE SCALE GENOMIC DNA]</scope>
    <source>
        <strain evidence="2 5">GG12-C01-09</strain>
        <strain evidence="3 4">NG05B_CO5_07</strain>
    </source>
</reference>
<dbReference type="Proteomes" id="UP000065473">
    <property type="component" value="Chromosome"/>
</dbReference>
<proteinExistence type="predicted"/>
<feature type="transmembrane region" description="Helical" evidence="1">
    <location>
        <begin position="136"/>
        <end position="158"/>
    </location>
</feature>
<keyword evidence="1" id="KW-0812">Transmembrane</keyword>
<protein>
    <submittedName>
        <fullName evidence="2">Uncharacterized protein</fullName>
    </submittedName>
</protein>
<organism evidence="2 5">
    <name type="scientific">Sulfolobus acidocaldarius</name>
    <dbReference type="NCBI Taxonomy" id="2285"/>
    <lineage>
        <taxon>Archaea</taxon>
        <taxon>Thermoproteota</taxon>
        <taxon>Thermoprotei</taxon>
        <taxon>Sulfolobales</taxon>
        <taxon>Sulfolobaceae</taxon>
        <taxon>Sulfolobus</taxon>
    </lineage>
</organism>
<dbReference type="EMBL" id="CP013695">
    <property type="protein sequence ID" value="ALU31872.1"/>
    <property type="molecule type" value="Genomic_DNA"/>
</dbReference>
<name>A0A0U3F7M8_9CREN</name>
<feature type="transmembrane region" description="Helical" evidence="1">
    <location>
        <begin position="32"/>
        <end position="64"/>
    </location>
</feature>
<dbReference type="AlphaFoldDB" id="A0A0U3F7M8"/>
<dbReference type="Proteomes" id="UP000060043">
    <property type="component" value="Chromosome"/>
</dbReference>
<keyword evidence="1" id="KW-0472">Membrane</keyword>
<sequence length="189" mass="21641">MKEERIGWIYTISSLEEKSFPLWIKQVSLKQLAVIFPSALLALIFFSKSILIAMASLIPAIYIITYDEKSMDEFQYVYHFVKFYLLNLIAPSEKKEKKLKEEKEKIVEGKTTKKSVSLSEIIAKYKQKMLMYKKRVIRAGVSGTTLAVLLILVARDFITIASNLMYLVAVSIVIAVAIIEFLRSIYGKI</sequence>
<evidence type="ECO:0000313" key="4">
    <source>
        <dbReference type="Proteomes" id="UP000060043"/>
    </source>
</evidence>
<feature type="transmembrane region" description="Helical" evidence="1">
    <location>
        <begin position="164"/>
        <end position="182"/>
    </location>
</feature>
<evidence type="ECO:0000256" key="1">
    <source>
        <dbReference type="SAM" id="Phobius"/>
    </source>
</evidence>
<keyword evidence="1" id="KW-1133">Transmembrane helix</keyword>
<gene>
    <name evidence="2" type="ORF">ATY89_03795</name>
    <name evidence="3" type="ORF">ATZ20_06820</name>
</gene>
<evidence type="ECO:0000313" key="3">
    <source>
        <dbReference type="EMBL" id="ALU31872.1"/>
    </source>
</evidence>
<feature type="transmembrane region" description="Helical" evidence="1">
    <location>
        <begin position="76"/>
        <end position="93"/>
    </location>
</feature>
<evidence type="ECO:0000313" key="5">
    <source>
        <dbReference type="Proteomes" id="UP000065473"/>
    </source>
</evidence>
<dbReference type="EMBL" id="CP013694">
    <property type="protein sequence ID" value="ALU29146.1"/>
    <property type="molecule type" value="Genomic_DNA"/>
</dbReference>